<evidence type="ECO:0000256" key="20">
    <source>
        <dbReference type="ARBA" id="ARBA00023303"/>
    </source>
</evidence>
<dbReference type="AlphaFoldDB" id="A0A9F2REL7"/>
<sequence length="197" mass="21933">PDTGKTCLLKAMLNLHNGRNDTIPLLLEIAEKTKNLKEFVNAGYTDSYYKGQTALHIAIERRNMYLVNLLVKNGADVHVRAHGEFFQKIKGKTGFYFGELPLSLAACTNQLNIVKYLLENAYHSANIAEQDSMGNTILHALVEIADNTEDNTKFVTKMYNEVLILGASINPTLRLEEIANRRGLTPLTLAAKTGKIQ</sequence>
<feature type="repeat" description="ANK" evidence="24">
    <location>
        <begin position="50"/>
        <end position="82"/>
    </location>
</feature>
<keyword evidence="6" id="KW-0109">Calcium transport</keyword>
<keyword evidence="8" id="KW-0479">Metal-binding</keyword>
<name>A0A9F2REL7_PYTBI</name>
<keyword evidence="11" id="KW-0106">Calcium</keyword>
<evidence type="ECO:0000256" key="16">
    <source>
        <dbReference type="ARBA" id="ARBA00023065"/>
    </source>
</evidence>
<evidence type="ECO:0000256" key="24">
    <source>
        <dbReference type="PROSITE-ProRule" id="PRU00023"/>
    </source>
</evidence>
<keyword evidence="14 24" id="KW-0040">ANK repeat</keyword>
<keyword evidence="13" id="KW-0770">Synapse</keyword>
<keyword evidence="20" id="KW-0407">Ion channel</keyword>
<comment type="catalytic activity">
    <reaction evidence="22">
        <text>K(+)(in) = K(+)(out)</text>
        <dbReference type="Rhea" id="RHEA:29463"/>
        <dbReference type="ChEBI" id="CHEBI:29103"/>
    </reaction>
</comment>
<keyword evidence="9" id="KW-0677">Repeat</keyword>
<dbReference type="OrthoDB" id="533508at2759"/>
<dbReference type="Proteomes" id="UP000695026">
    <property type="component" value="Unplaced"/>
</dbReference>
<keyword evidence="3" id="KW-0813">Transport</keyword>
<dbReference type="SMART" id="SM00248">
    <property type="entry name" value="ANK"/>
    <property type="match status" value="3"/>
</dbReference>
<keyword evidence="16" id="KW-0406">Ion transport</keyword>
<dbReference type="InterPro" id="IPR008347">
    <property type="entry name" value="TrpV1-4"/>
</dbReference>
<evidence type="ECO:0000256" key="4">
    <source>
        <dbReference type="ARBA" id="ARBA00022475"/>
    </source>
</evidence>
<dbReference type="GO" id="GO:0005262">
    <property type="term" value="F:calcium channel activity"/>
    <property type="evidence" value="ECO:0007669"/>
    <property type="project" value="UniProtKB-KW"/>
</dbReference>
<gene>
    <name evidence="26" type="primary">LOC103052185</name>
</gene>
<reference evidence="26" key="1">
    <citation type="submission" date="2025-08" db="UniProtKB">
        <authorList>
            <consortium name="RefSeq"/>
        </authorList>
    </citation>
    <scope>IDENTIFICATION</scope>
    <source>
        <tissue evidence="26">Liver</tissue>
    </source>
</reference>
<feature type="non-terminal residue" evidence="26">
    <location>
        <position position="197"/>
    </location>
</feature>
<dbReference type="PROSITE" id="PS50088">
    <property type="entry name" value="ANK_REPEAT"/>
    <property type="match status" value="1"/>
</dbReference>
<evidence type="ECO:0000256" key="17">
    <source>
        <dbReference type="ARBA" id="ARBA00023180"/>
    </source>
</evidence>
<protein>
    <submittedName>
        <fullName evidence="26">Transient receptor potential cation channel subfamily V member 1-like</fullName>
    </submittedName>
</protein>
<dbReference type="GO" id="GO:0000166">
    <property type="term" value="F:nucleotide binding"/>
    <property type="evidence" value="ECO:0007669"/>
    <property type="project" value="UniProtKB-KW"/>
</dbReference>
<dbReference type="RefSeq" id="XP_007445294.1">
    <property type="nucleotide sequence ID" value="XM_007445232.1"/>
</dbReference>
<evidence type="ECO:0000256" key="14">
    <source>
        <dbReference type="ARBA" id="ARBA00023043"/>
    </source>
</evidence>
<dbReference type="InterPro" id="IPR002110">
    <property type="entry name" value="Ankyrin_rpt"/>
</dbReference>
<evidence type="ECO:0000256" key="21">
    <source>
        <dbReference type="ARBA" id="ARBA00034100"/>
    </source>
</evidence>
<keyword evidence="19" id="KW-0966">Cell projection</keyword>
<evidence type="ECO:0000256" key="9">
    <source>
        <dbReference type="ARBA" id="ARBA00022737"/>
    </source>
</evidence>
<evidence type="ECO:0000256" key="5">
    <source>
        <dbReference type="ARBA" id="ARBA00022553"/>
    </source>
</evidence>
<evidence type="ECO:0000256" key="19">
    <source>
        <dbReference type="ARBA" id="ARBA00023273"/>
    </source>
</evidence>
<dbReference type="OMA" id="KMDINIA"/>
<dbReference type="GO" id="GO:0045211">
    <property type="term" value="C:postsynaptic membrane"/>
    <property type="evidence" value="ECO:0007669"/>
    <property type="project" value="UniProtKB-SubCell"/>
</dbReference>
<evidence type="ECO:0000256" key="6">
    <source>
        <dbReference type="ARBA" id="ARBA00022568"/>
    </source>
</evidence>
<comment type="catalytic activity">
    <reaction evidence="23">
        <text>Na(+)(in) = Na(+)(out)</text>
        <dbReference type="Rhea" id="RHEA:34963"/>
        <dbReference type="ChEBI" id="CHEBI:29101"/>
    </reaction>
</comment>
<dbReference type="InterPro" id="IPR036770">
    <property type="entry name" value="Ankyrin_rpt-contain_sf"/>
</dbReference>
<keyword evidence="15" id="KW-0915">Sodium</keyword>
<dbReference type="GO" id="GO:0046872">
    <property type="term" value="F:metal ion binding"/>
    <property type="evidence" value="ECO:0007669"/>
    <property type="project" value="UniProtKB-KW"/>
</dbReference>
<dbReference type="SUPFAM" id="SSF48403">
    <property type="entry name" value="Ankyrin repeat"/>
    <property type="match status" value="1"/>
</dbReference>
<keyword evidence="25" id="KW-1185">Reference proteome</keyword>
<keyword evidence="17" id="KW-0325">Glycoprotein</keyword>
<evidence type="ECO:0000256" key="22">
    <source>
        <dbReference type="ARBA" id="ARBA00034430"/>
    </source>
</evidence>
<keyword evidence="18" id="KW-0472">Membrane</keyword>
<dbReference type="PROSITE" id="PS50297">
    <property type="entry name" value="ANK_REP_REGION"/>
    <property type="match status" value="1"/>
</dbReference>
<evidence type="ECO:0000256" key="2">
    <source>
        <dbReference type="ARBA" id="ARBA00004651"/>
    </source>
</evidence>
<evidence type="ECO:0000256" key="8">
    <source>
        <dbReference type="ARBA" id="ARBA00022723"/>
    </source>
</evidence>
<dbReference type="PANTHER" id="PTHR10582:SF17">
    <property type="entry name" value="TRANSIENT RECEPTOR POTENTIAL CATION CHANNEL SUBFAMILY V MEMBER 1"/>
    <property type="match status" value="1"/>
</dbReference>
<keyword evidence="5" id="KW-0597">Phosphoprotein</keyword>
<dbReference type="KEGG" id="pbi:103052185"/>
<proteinExistence type="predicted"/>
<keyword evidence="7" id="KW-0107">Calcium channel</keyword>
<dbReference type="Pfam" id="PF00023">
    <property type="entry name" value="Ank"/>
    <property type="match status" value="2"/>
</dbReference>
<dbReference type="GO" id="GO:0043005">
    <property type="term" value="C:neuron projection"/>
    <property type="evidence" value="ECO:0007669"/>
    <property type="project" value="UniProtKB-SubCell"/>
</dbReference>
<feature type="non-terminal residue" evidence="26">
    <location>
        <position position="1"/>
    </location>
</feature>
<dbReference type="Gene3D" id="1.25.40.20">
    <property type="entry name" value="Ankyrin repeat-containing domain"/>
    <property type="match status" value="1"/>
</dbReference>
<keyword evidence="4" id="KW-1003">Cell membrane</keyword>
<evidence type="ECO:0000256" key="7">
    <source>
        <dbReference type="ARBA" id="ARBA00022673"/>
    </source>
</evidence>
<evidence type="ECO:0000256" key="11">
    <source>
        <dbReference type="ARBA" id="ARBA00022837"/>
    </source>
</evidence>
<evidence type="ECO:0000256" key="15">
    <source>
        <dbReference type="ARBA" id="ARBA00023053"/>
    </source>
</evidence>
<dbReference type="GO" id="GO:0098703">
    <property type="term" value="P:calcium ion import across plasma membrane"/>
    <property type="evidence" value="ECO:0007669"/>
    <property type="project" value="TreeGrafter"/>
</dbReference>
<dbReference type="GO" id="GO:0005516">
    <property type="term" value="F:calmodulin binding"/>
    <property type="evidence" value="ECO:0007669"/>
    <property type="project" value="UniProtKB-KW"/>
</dbReference>
<evidence type="ECO:0000256" key="10">
    <source>
        <dbReference type="ARBA" id="ARBA00022741"/>
    </source>
</evidence>
<evidence type="ECO:0000256" key="1">
    <source>
        <dbReference type="ARBA" id="ARBA00004487"/>
    </source>
</evidence>
<comment type="subcellular location">
    <subcellularLocation>
        <location evidence="2">Cell membrane</location>
        <topology evidence="2">Multi-pass membrane protein</topology>
    </subcellularLocation>
    <subcellularLocation>
        <location evidence="1">Cell projection</location>
        <location evidence="1">Neuron projection</location>
    </subcellularLocation>
    <subcellularLocation>
        <location evidence="21">Postsynaptic cell membrane</location>
    </subcellularLocation>
</comment>
<evidence type="ECO:0000313" key="26">
    <source>
        <dbReference type="RefSeq" id="XP_007445294.1"/>
    </source>
</evidence>
<keyword evidence="18" id="KW-0628">Postsynaptic cell membrane</keyword>
<accession>A0A9F2REL7</accession>
<organism evidence="25 26">
    <name type="scientific">Python bivittatus</name>
    <name type="common">Burmese python</name>
    <name type="synonym">Python molurus bivittatus</name>
    <dbReference type="NCBI Taxonomy" id="176946"/>
    <lineage>
        <taxon>Eukaryota</taxon>
        <taxon>Metazoa</taxon>
        <taxon>Chordata</taxon>
        <taxon>Craniata</taxon>
        <taxon>Vertebrata</taxon>
        <taxon>Euteleostomi</taxon>
        <taxon>Lepidosauria</taxon>
        <taxon>Squamata</taxon>
        <taxon>Bifurcata</taxon>
        <taxon>Unidentata</taxon>
        <taxon>Episquamata</taxon>
        <taxon>Toxicofera</taxon>
        <taxon>Serpentes</taxon>
        <taxon>Henophidia</taxon>
        <taxon>Pythonidae</taxon>
        <taxon>Python</taxon>
    </lineage>
</organism>
<dbReference type="PRINTS" id="PR01768">
    <property type="entry name" value="TRPVRECEPTOR"/>
</dbReference>
<evidence type="ECO:0000256" key="3">
    <source>
        <dbReference type="ARBA" id="ARBA00022448"/>
    </source>
</evidence>
<evidence type="ECO:0000256" key="13">
    <source>
        <dbReference type="ARBA" id="ARBA00023018"/>
    </source>
</evidence>
<evidence type="ECO:0000256" key="12">
    <source>
        <dbReference type="ARBA" id="ARBA00022860"/>
    </source>
</evidence>
<dbReference type="PANTHER" id="PTHR10582">
    <property type="entry name" value="TRANSIENT RECEPTOR POTENTIAL ION CHANNEL PROTEIN"/>
    <property type="match status" value="1"/>
</dbReference>
<evidence type="ECO:0000256" key="23">
    <source>
        <dbReference type="ARBA" id="ARBA00036239"/>
    </source>
</evidence>
<evidence type="ECO:0000313" key="25">
    <source>
        <dbReference type="Proteomes" id="UP000695026"/>
    </source>
</evidence>
<evidence type="ECO:0000256" key="18">
    <source>
        <dbReference type="ARBA" id="ARBA00023257"/>
    </source>
</evidence>
<dbReference type="InterPro" id="IPR024862">
    <property type="entry name" value="TRPV"/>
</dbReference>
<keyword evidence="12" id="KW-0112">Calmodulin-binding</keyword>
<keyword evidence="10" id="KW-0547">Nucleotide-binding</keyword>
<dbReference type="GeneID" id="103052185"/>